<keyword evidence="4" id="KW-0804">Transcription</keyword>
<evidence type="ECO:0000256" key="4">
    <source>
        <dbReference type="ARBA" id="ARBA00023163"/>
    </source>
</evidence>
<evidence type="ECO:0000256" key="3">
    <source>
        <dbReference type="ARBA" id="ARBA00023125"/>
    </source>
</evidence>
<keyword evidence="8" id="KW-1185">Reference proteome</keyword>
<evidence type="ECO:0000256" key="2">
    <source>
        <dbReference type="ARBA" id="ARBA00023015"/>
    </source>
</evidence>
<sequence length="124" mass="14161">MAVLFEKILTPTDITKRLSIPSRCLADFASSELDQEAYAVELKVKDHETGYAHSFYCTTRKRGYKKPVFSKGWIKFVRQRNLRIGDKVVFLREEDGAGGVVFKIGAKRRMRLMGQLIWGSVSES</sequence>
<evidence type="ECO:0000256" key="1">
    <source>
        <dbReference type="ARBA" id="ARBA00004123"/>
    </source>
</evidence>
<reference evidence="7 8" key="1">
    <citation type="journal article" date="2020" name="Nat. Commun.">
        <title>Genome of Tripterygium wilfordii and identification of cytochrome P450 involved in triptolide biosynthesis.</title>
        <authorList>
            <person name="Tu L."/>
            <person name="Su P."/>
            <person name="Zhang Z."/>
            <person name="Gao L."/>
            <person name="Wang J."/>
            <person name="Hu T."/>
            <person name="Zhou J."/>
            <person name="Zhang Y."/>
            <person name="Zhao Y."/>
            <person name="Liu Y."/>
            <person name="Song Y."/>
            <person name="Tong Y."/>
            <person name="Lu Y."/>
            <person name="Yang J."/>
            <person name="Xu C."/>
            <person name="Jia M."/>
            <person name="Peters R.J."/>
            <person name="Huang L."/>
            <person name="Gao W."/>
        </authorList>
    </citation>
    <scope>NUCLEOTIDE SEQUENCE [LARGE SCALE GENOMIC DNA]</scope>
    <source>
        <strain evidence="8">cv. XIE 37</strain>
        <tissue evidence="7">Leaf</tissue>
    </source>
</reference>
<dbReference type="EMBL" id="JAAARO010000018">
    <property type="protein sequence ID" value="KAF5732112.1"/>
    <property type="molecule type" value="Genomic_DNA"/>
</dbReference>
<keyword evidence="3" id="KW-0238">DNA-binding</keyword>
<name>A0A7J7CDD0_TRIWF</name>
<organism evidence="7 8">
    <name type="scientific">Tripterygium wilfordii</name>
    <name type="common">Thunder God vine</name>
    <dbReference type="NCBI Taxonomy" id="458696"/>
    <lineage>
        <taxon>Eukaryota</taxon>
        <taxon>Viridiplantae</taxon>
        <taxon>Streptophyta</taxon>
        <taxon>Embryophyta</taxon>
        <taxon>Tracheophyta</taxon>
        <taxon>Spermatophyta</taxon>
        <taxon>Magnoliopsida</taxon>
        <taxon>eudicotyledons</taxon>
        <taxon>Gunneridae</taxon>
        <taxon>Pentapetalae</taxon>
        <taxon>rosids</taxon>
        <taxon>fabids</taxon>
        <taxon>Celastrales</taxon>
        <taxon>Celastraceae</taxon>
        <taxon>Tripterygium</taxon>
    </lineage>
</organism>
<dbReference type="Pfam" id="PF02362">
    <property type="entry name" value="B3"/>
    <property type="match status" value="1"/>
</dbReference>
<feature type="domain" description="TF-B3" evidence="6">
    <location>
        <begin position="5"/>
        <end position="110"/>
    </location>
</feature>
<dbReference type="AlphaFoldDB" id="A0A7J7CDD0"/>
<evidence type="ECO:0000256" key="5">
    <source>
        <dbReference type="ARBA" id="ARBA00023242"/>
    </source>
</evidence>
<dbReference type="InterPro" id="IPR015300">
    <property type="entry name" value="DNA-bd_pseudobarrel_sf"/>
</dbReference>
<dbReference type="SUPFAM" id="SSF101936">
    <property type="entry name" value="DNA-binding pseudobarrel domain"/>
    <property type="match status" value="1"/>
</dbReference>
<dbReference type="Gene3D" id="2.40.330.10">
    <property type="entry name" value="DNA-binding pseudobarrel domain"/>
    <property type="match status" value="1"/>
</dbReference>
<evidence type="ECO:0000313" key="8">
    <source>
        <dbReference type="Proteomes" id="UP000593562"/>
    </source>
</evidence>
<accession>A0A7J7CDD0</accession>
<keyword evidence="5" id="KW-0539">Nucleus</keyword>
<gene>
    <name evidence="7" type="ORF">HS088_TW18G00801</name>
</gene>
<dbReference type="InParanoid" id="A0A7J7CDD0"/>
<dbReference type="Proteomes" id="UP000593562">
    <property type="component" value="Unassembled WGS sequence"/>
</dbReference>
<evidence type="ECO:0000259" key="6">
    <source>
        <dbReference type="SMART" id="SM01019"/>
    </source>
</evidence>
<dbReference type="GO" id="GO:0003677">
    <property type="term" value="F:DNA binding"/>
    <property type="evidence" value="ECO:0007669"/>
    <property type="project" value="UniProtKB-KW"/>
</dbReference>
<dbReference type="SMART" id="SM01019">
    <property type="entry name" value="B3"/>
    <property type="match status" value="1"/>
</dbReference>
<comment type="caution">
    <text evidence="7">The sequence shown here is derived from an EMBL/GenBank/DDBJ whole genome shotgun (WGS) entry which is preliminary data.</text>
</comment>
<protein>
    <recommendedName>
        <fullName evidence="6">TF-B3 domain-containing protein</fullName>
    </recommendedName>
</protein>
<evidence type="ECO:0000313" key="7">
    <source>
        <dbReference type="EMBL" id="KAF5732112.1"/>
    </source>
</evidence>
<proteinExistence type="predicted"/>
<dbReference type="InterPro" id="IPR003340">
    <property type="entry name" value="B3_DNA-bd"/>
</dbReference>
<comment type="subcellular location">
    <subcellularLocation>
        <location evidence="1">Nucleus</location>
    </subcellularLocation>
</comment>
<dbReference type="GO" id="GO:0005634">
    <property type="term" value="C:nucleus"/>
    <property type="evidence" value="ECO:0007669"/>
    <property type="project" value="UniProtKB-SubCell"/>
</dbReference>
<dbReference type="CDD" id="cd10017">
    <property type="entry name" value="B3_DNA"/>
    <property type="match status" value="1"/>
</dbReference>
<keyword evidence="2" id="KW-0805">Transcription regulation</keyword>